<dbReference type="Pfam" id="PF12146">
    <property type="entry name" value="Hydrolase_4"/>
    <property type="match status" value="1"/>
</dbReference>
<dbReference type="AlphaFoldDB" id="A0A4R3HZB7"/>
<dbReference type="GO" id="GO:0016787">
    <property type="term" value="F:hydrolase activity"/>
    <property type="evidence" value="ECO:0007669"/>
    <property type="project" value="UniProtKB-KW"/>
</dbReference>
<name>A0A4R3HZB7_PAULE</name>
<evidence type="ECO:0000313" key="2">
    <source>
        <dbReference type="EMBL" id="TCS38588.1"/>
    </source>
</evidence>
<keyword evidence="2" id="KW-0378">Hydrolase</keyword>
<dbReference type="RefSeq" id="WP_132257653.1">
    <property type="nucleotide sequence ID" value="NZ_SLZQ01000002.1"/>
</dbReference>
<dbReference type="InterPro" id="IPR029058">
    <property type="entry name" value="AB_hydrolase_fold"/>
</dbReference>
<dbReference type="SUPFAM" id="SSF53474">
    <property type="entry name" value="alpha/beta-Hydrolases"/>
    <property type="match status" value="1"/>
</dbReference>
<organism evidence="2 3">
    <name type="scientific">Paucimonas lemoignei</name>
    <name type="common">Pseudomonas lemoignei</name>
    <dbReference type="NCBI Taxonomy" id="29443"/>
    <lineage>
        <taxon>Bacteria</taxon>
        <taxon>Pseudomonadati</taxon>
        <taxon>Pseudomonadota</taxon>
        <taxon>Betaproteobacteria</taxon>
        <taxon>Burkholderiales</taxon>
        <taxon>Burkholderiaceae</taxon>
        <taxon>Paucimonas</taxon>
    </lineage>
</organism>
<reference evidence="2 3" key="1">
    <citation type="submission" date="2019-03" db="EMBL/GenBank/DDBJ databases">
        <title>Genomic Encyclopedia of Type Strains, Phase IV (KMG-IV): sequencing the most valuable type-strain genomes for metagenomic binning, comparative biology and taxonomic classification.</title>
        <authorList>
            <person name="Goeker M."/>
        </authorList>
    </citation>
    <scope>NUCLEOTIDE SEQUENCE [LARGE SCALE GENOMIC DNA]</scope>
    <source>
        <strain evidence="2 3">DSM 7445</strain>
    </source>
</reference>
<evidence type="ECO:0000259" key="1">
    <source>
        <dbReference type="Pfam" id="PF12146"/>
    </source>
</evidence>
<comment type="caution">
    <text evidence="2">The sequence shown here is derived from an EMBL/GenBank/DDBJ whole genome shotgun (WGS) entry which is preliminary data.</text>
</comment>
<evidence type="ECO:0000313" key="3">
    <source>
        <dbReference type="Proteomes" id="UP000295382"/>
    </source>
</evidence>
<dbReference type="InterPro" id="IPR017532">
    <property type="entry name" value="Hydrolase-2_PEP"/>
</dbReference>
<dbReference type="Proteomes" id="UP000295382">
    <property type="component" value="Unassembled WGS sequence"/>
</dbReference>
<accession>A0A4R3HZB7</accession>
<dbReference type="InterPro" id="IPR022742">
    <property type="entry name" value="Hydrolase_4"/>
</dbReference>
<protein>
    <submittedName>
        <fullName evidence="2">Exosortase A-associated hydrolase 2</fullName>
    </submittedName>
</protein>
<keyword evidence="3" id="KW-1185">Reference proteome</keyword>
<proteinExistence type="predicted"/>
<dbReference type="NCBIfam" id="TIGR03101">
    <property type="entry name" value="hydr2_PEP"/>
    <property type="match status" value="1"/>
</dbReference>
<dbReference type="OrthoDB" id="8525674at2"/>
<dbReference type="Gene3D" id="3.40.50.1820">
    <property type="entry name" value="alpha/beta hydrolase"/>
    <property type="match status" value="1"/>
</dbReference>
<feature type="domain" description="Serine aminopeptidase S33" evidence="1">
    <location>
        <begin position="35"/>
        <end position="156"/>
    </location>
</feature>
<sequence>MSTPSGRPAIPFFLDAAPGKRFCLYHAPDPSAACRGALLYVHPFAEEMNKSRRMAALQSRAFASAGYAVLQIDLFGCGDSSGDFADARWEIWRQDLAAAHAWLQREARMPVSLWGLRLGALLALDFANEFPSLVHSLLLWQPILRGEGYLTQFLRLQLAADMLTGQAKGENGTRALRDRLQAGKPVEIAGYSLHPELAIAIAAADIADMAVPHCPVYWYELAQDTSRSLAPAITRIAESWRQHAGELHLQQVQSPAFWLTQEITESQDLIAATSADFGDVKP</sequence>
<dbReference type="EMBL" id="SLZQ01000002">
    <property type="protein sequence ID" value="TCS38588.1"/>
    <property type="molecule type" value="Genomic_DNA"/>
</dbReference>
<gene>
    <name evidence="2" type="ORF">EDC30_102327</name>
</gene>